<evidence type="ECO:0000313" key="1">
    <source>
        <dbReference type="EMBL" id="QOP44705.1"/>
    </source>
</evidence>
<name>A0A7M1B4X4_9BACT</name>
<gene>
    <name evidence="1" type="ORF">FJR45_04375</name>
</gene>
<dbReference type="InterPro" id="IPR036388">
    <property type="entry name" value="WH-like_DNA-bd_sf"/>
</dbReference>
<protein>
    <submittedName>
        <fullName evidence="1">MarR family EPS-associated transcriptional regulator</fullName>
    </submittedName>
</protein>
<dbReference type="NCBIfam" id="TIGR04176">
    <property type="entry name" value="MarR_EPS"/>
    <property type="match status" value="1"/>
</dbReference>
<reference evidence="1 2" key="1">
    <citation type="submission" date="2019-06" db="EMBL/GenBank/DDBJ databases">
        <title>Sulfurimonas gotlandica sp. nov., a chemoautotrophic and psychrotolerant epsilonproteobacterium isolated from a pelagic redoxcline, and an emended description of the genus Sulfurimonas.</title>
        <authorList>
            <person name="Wang S."/>
            <person name="Jiang L."/>
            <person name="Shao Z."/>
        </authorList>
    </citation>
    <scope>NUCLEOTIDE SEQUENCE [LARGE SCALE GENOMIC DNA]</scope>
    <source>
        <strain evidence="1 2">S2-6</strain>
    </source>
</reference>
<dbReference type="EMBL" id="CP041235">
    <property type="protein sequence ID" value="QOP44705.1"/>
    <property type="molecule type" value="Genomic_DNA"/>
</dbReference>
<accession>A0A7M1B4X4</accession>
<dbReference type="InterPro" id="IPR026433">
    <property type="entry name" value="MarR_EPS"/>
</dbReference>
<dbReference type="Gene3D" id="1.10.10.10">
    <property type="entry name" value="Winged helix-like DNA-binding domain superfamily/Winged helix DNA-binding domain"/>
    <property type="match status" value="1"/>
</dbReference>
<organism evidence="1 2">
    <name type="scientific">Sulfurimonas sediminis</name>
    <dbReference type="NCBI Taxonomy" id="2590020"/>
    <lineage>
        <taxon>Bacteria</taxon>
        <taxon>Pseudomonadati</taxon>
        <taxon>Campylobacterota</taxon>
        <taxon>Epsilonproteobacteria</taxon>
        <taxon>Campylobacterales</taxon>
        <taxon>Sulfurimonadaceae</taxon>
        <taxon>Sulfurimonas</taxon>
    </lineage>
</organism>
<dbReference type="AlphaFoldDB" id="A0A7M1B4X4"/>
<dbReference type="Pfam" id="PF13412">
    <property type="entry name" value="HTH_24"/>
    <property type="match status" value="1"/>
</dbReference>
<evidence type="ECO:0000313" key="2">
    <source>
        <dbReference type="Proteomes" id="UP000593719"/>
    </source>
</evidence>
<dbReference type="Proteomes" id="UP000593719">
    <property type="component" value="Chromosome"/>
</dbReference>
<proteinExistence type="predicted"/>
<dbReference type="InterPro" id="IPR036390">
    <property type="entry name" value="WH_DNA-bd_sf"/>
</dbReference>
<dbReference type="SUPFAM" id="SSF46785">
    <property type="entry name" value="Winged helix' DNA-binding domain"/>
    <property type="match status" value="1"/>
</dbReference>
<sequence>MQNDELILNVLRKIENSKSQKSLAHELSLSVGKVNYVLKALIEKGLVKAENFFANKHKNQYKYLLTEEGIKAKIDLTKKFIARKKSEYEELQRELENEL</sequence>
<dbReference type="KEGG" id="ssei:FJR45_04375"/>
<keyword evidence="2" id="KW-1185">Reference proteome</keyword>